<sequence>MLQDYLSEFTGLHSQAEDLLSQLARREEKDKKTEGKSSCSPSSSVSLEREGVFLNQKLDSLLTKMKRCFSAIELELRCLPREERERYRDTVEGCRRHLELLQRKALLSGGKAGRSSSSSSIAARHKNTTDALRQGN</sequence>
<protein>
    <submittedName>
        <fullName evidence="2">Snare region anchored in the vesicle membrane carboxy-terminal protein</fullName>
    </submittedName>
</protein>
<dbReference type="RefSeq" id="XP_067925764.1">
    <property type="nucleotide sequence ID" value="XM_068062261.1"/>
</dbReference>
<feature type="region of interest" description="Disordered" evidence="1">
    <location>
        <begin position="20"/>
        <end position="47"/>
    </location>
</feature>
<comment type="caution">
    <text evidence="2">The sequence shown here is derived from an EMBL/GenBank/DDBJ whole genome shotgun (WGS) entry which is preliminary data.</text>
</comment>
<dbReference type="EMBL" id="MIGC01000861">
    <property type="protein sequence ID" value="PHJ24090.1"/>
    <property type="molecule type" value="Genomic_DNA"/>
</dbReference>
<feature type="region of interest" description="Disordered" evidence="1">
    <location>
        <begin position="107"/>
        <end position="136"/>
    </location>
</feature>
<feature type="compositionally biased region" description="Low complexity" evidence="1">
    <location>
        <begin position="37"/>
        <end position="46"/>
    </location>
</feature>
<keyword evidence="3" id="KW-1185">Reference proteome</keyword>
<organism evidence="2 3">
    <name type="scientific">Cystoisospora suis</name>
    <dbReference type="NCBI Taxonomy" id="483139"/>
    <lineage>
        <taxon>Eukaryota</taxon>
        <taxon>Sar</taxon>
        <taxon>Alveolata</taxon>
        <taxon>Apicomplexa</taxon>
        <taxon>Conoidasida</taxon>
        <taxon>Coccidia</taxon>
        <taxon>Eucoccidiorida</taxon>
        <taxon>Eimeriorina</taxon>
        <taxon>Sarcocystidae</taxon>
        <taxon>Cystoisospora</taxon>
    </lineage>
</organism>
<evidence type="ECO:0000313" key="2">
    <source>
        <dbReference type="EMBL" id="PHJ24090.1"/>
    </source>
</evidence>
<proteinExistence type="predicted"/>
<dbReference type="Proteomes" id="UP000221165">
    <property type="component" value="Unassembled WGS sequence"/>
</dbReference>
<evidence type="ECO:0000256" key="1">
    <source>
        <dbReference type="SAM" id="MobiDB-lite"/>
    </source>
</evidence>
<dbReference type="GeneID" id="94425472"/>
<dbReference type="AlphaFoldDB" id="A0A2C6KVA4"/>
<evidence type="ECO:0000313" key="3">
    <source>
        <dbReference type="Proteomes" id="UP000221165"/>
    </source>
</evidence>
<feature type="non-terminal residue" evidence="2">
    <location>
        <position position="136"/>
    </location>
</feature>
<dbReference type="VEuPathDB" id="ToxoDB:CSUI_002059"/>
<reference evidence="2 3" key="1">
    <citation type="journal article" date="2017" name="Int. J. Parasitol.">
        <title>The genome of the protozoan parasite Cystoisospora suis and a reverse vaccinology approach to identify vaccine candidates.</title>
        <authorList>
            <person name="Palmieri N."/>
            <person name="Shrestha A."/>
            <person name="Ruttkowski B."/>
            <person name="Beck T."/>
            <person name="Vogl C."/>
            <person name="Tomley F."/>
            <person name="Blake D.P."/>
            <person name="Joachim A."/>
        </authorList>
    </citation>
    <scope>NUCLEOTIDE SEQUENCE [LARGE SCALE GENOMIC DNA]</scope>
    <source>
        <strain evidence="2 3">Wien I</strain>
    </source>
</reference>
<name>A0A2C6KVA4_9APIC</name>
<dbReference type="OrthoDB" id="331074at2759"/>
<feature type="compositionally biased region" description="Basic and acidic residues" evidence="1">
    <location>
        <begin position="24"/>
        <end position="35"/>
    </location>
</feature>
<gene>
    <name evidence="2" type="ORF">CSUI_002059</name>
</gene>
<accession>A0A2C6KVA4</accession>